<comment type="caution">
    <text evidence="2">The sequence shown here is derived from an EMBL/GenBank/DDBJ whole genome shotgun (WGS) entry which is preliminary data.</text>
</comment>
<sequence length="92" mass="10121">MLVRCRVVDLRGRIKPTRPRITAGDSSTSCRDGPSVNGLQDSIAPPQPFWQSRHAISISLRTCRPVASPDLAEKHERRIQGSGSAFQEAPGW</sequence>
<keyword evidence="3" id="KW-1185">Reference proteome</keyword>
<evidence type="ECO:0000313" key="3">
    <source>
        <dbReference type="Proteomes" id="UP001489004"/>
    </source>
</evidence>
<reference evidence="2 3" key="1">
    <citation type="journal article" date="2024" name="Nat. Commun.">
        <title>Phylogenomics reveals the evolutionary origins of lichenization in chlorophyte algae.</title>
        <authorList>
            <person name="Puginier C."/>
            <person name="Libourel C."/>
            <person name="Otte J."/>
            <person name="Skaloud P."/>
            <person name="Haon M."/>
            <person name="Grisel S."/>
            <person name="Petersen M."/>
            <person name="Berrin J.G."/>
            <person name="Delaux P.M."/>
            <person name="Dal Grande F."/>
            <person name="Keller J."/>
        </authorList>
    </citation>
    <scope>NUCLEOTIDE SEQUENCE [LARGE SCALE GENOMIC DNA]</scope>
    <source>
        <strain evidence="2 3">SAG 2043</strain>
    </source>
</reference>
<protein>
    <submittedName>
        <fullName evidence="2">Uncharacterized protein</fullName>
    </submittedName>
</protein>
<gene>
    <name evidence="2" type="ORF">WJX72_011168</name>
</gene>
<evidence type="ECO:0000313" key="2">
    <source>
        <dbReference type="EMBL" id="KAK9824538.1"/>
    </source>
</evidence>
<accession>A0AAW1QSR3</accession>
<dbReference type="Proteomes" id="UP001489004">
    <property type="component" value="Unassembled WGS sequence"/>
</dbReference>
<evidence type="ECO:0000256" key="1">
    <source>
        <dbReference type="SAM" id="MobiDB-lite"/>
    </source>
</evidence>
<organism evidence="2 3">
    <name type="scientific">[Myrmecia] bisecta</name>
    <dbReference type="NCBI Taxonomy" id="41462"/>
    <lineage>
        <taxon>Eukaryota</taxon>
        <taxon>Viridiplantae</taxon>
        <taxon>Chlorophyta</taxon>
        <taxon>core chlorophytes</taxon>
        <taxon>Trebouxiophyceae</taxon>
        <taxon>Trebouxiales</taxon>
        <taxon>Trebouxiaceae</taxon>
        <taxon>Myrmecia</taxon>
    </lineage>
</organism>
<dbReference type="AlphaFoldDB" id="A0AAW1QSR3"/>
<feature type="region of interest" description="Disordered" evidence="1">
    <location>
        <begin position="18"/>
        <end position="42"/>
    </location>
</feature>
<dbReference type="EMBL" id="JALJOR010000002">
    <property type="protein sequence ID" value="KAK9824538.1"/>
    <property type="molecule type" value="Genomic_DNA"/>
</dbReference>
<proteinExistence type="predicted"/>
<name>A0AAW1QSR3_9CHLO</name>